<evidence type="ECO:0000259" key="1">
    <source>
        <dbReference type="PROSITE" id="PS51186"/>
    </source>
</evidence>
<feature type="domain" description="N-acetyltransferase" evidence="1">
    <location>
        <begin position="1"/>
        <end position="160"/>
    </location>
</feature>
<dbReference type="Pfam" id="PF00583">
    <property type="entry name" value="Acetyltransf_1"/>
    <property type="match status" value="1"/>
</dbReference>
<evidence type="ECO:0000313" key="2">
    <source>
        <dbReference type="EMBL" id="MBB5888567.1"/>
    </source>
</evidence>
<dbReference type="Gene3D" id="3.40.630.30">
    <property type="match status" value="1"/>
</dbReference>
<comment type="caution">
    <text evidence="2">The sequence shown here is derived from an EMBL/GenBank/DDBJ whole genome shotgun (WGS) entry which is preliminary data.</text>
</comment>
<reference evidence="2 3" key="1">
    <citation type="submission" date="2020-08" db="EMBL/GenBank/DDBJ databases">
        <title>Genomic Encyclopedia of Type Strains, Phase IV (KMG-IV): sequencing the most valuable type-strain genomes for metagenomic binning, comparative biology and taxonomic classification.</title>
        <authorList>
            <person name="Goeker M."/>
        </authorList>
    </citation>
    <scope>NUCLEOTIDE SEQUENCE [LARGE SCALE GENOMIC DNA]</scope>
    <source>
        <strain evidence="2 3">DSM 14925</strain>
    </source>
</reference>
<dbReference type="InterPro" id="IPR000182">
    <property type="entry name" value="GNAT_dom"/>
</dbReference>
<dbReference type="EMBL" id="JACHHV010000030">
    <property type="protein sequence ID" value="MBB5888567.1"/>
    <property type="molecule type" value="Genomic_DNA"/>
</dbReference>
<dbReference type="Proteomes" id="UP000562464">
    <property type="component" value="Unassembled WGS sequence"/>
</dbReference>
<sequence length="160" mass="17996">MELRGMNRSQFRQAKEIFGQSKDYLQLDGKEVDIKKSARNFFDTLPPGKSYAEKFNFGIYEGSQLVGLLDFIQGCPERETDFVGLLLLLPGARQKGVGSQVQKKIVKLAKNHGAKKIGLAVLRNNPQAIKFWISKGYKLKKETRSLGIRANPVSLLKLEI</sequence>
<dbReference type="PROSITE" id="PS51186">
    <property type="entry name" value="GNAT"/>
    <property type="match status" value="1"/>
</dbReference>
<dbReference type="AlphaFoldDB" id="A0A841C8D3"/>
<keyword evidence="3" id="KW-1185">Reference proteome</keyword>
<dbReference type="CDD" id="cd04301">
    <property type="entry name" value="NAT_SF"/>
    <property type="match status" value="1"/>
</dbReference>
<accession>A0A841C8D3</accession>
<gene>
    <name evidence="2" type="ORF">HNQ37_001468</name>
</gene>
<evidence type="ECO:0000313" key="3">
    <source>
        <dbReference type="Proteomes" id="UP000562464"/>
    </source>
</evidence>
<organism evidence="2 3">
    <name type="scientific">Lactovum miscens</name>
    <dbReference type="NCBI Taxonomy" id="190387"/>
    <lineage>
        <taxon>Bacteria</taxon>
        <taxon>Bacillati</taxon>
        <taxon>Bacillota</taxon>
        <taxon>Bacilli</taxon>
        <taxon>Lactobacillales</taxon>
        <taxon>Streptococcaceae</taxon>
        <taxon>Lactovum</taxon>
    </lineage>
</organism>
<dbReference type="SUPFAM" id="SSF55729">
    <property type="entry name" value="Acyl-CoA N-acyltransferases (Nat)"/>
    <property type="match status" value="1"/>
</dbReference>
<protein>
    <submittedName>
        <fullName evidence="2">GNAT superfamily N-acetyltransferase</fullName>
    </submittedName>
</protein>
<keyword evidence="2" id="KW-0808">Transferase</keyword>
<dbReference type="InterPro" id="IPR016181">
    <property type="entry name" value="Acyl_CoA_acyltransferase"/>
</dbReference>
<dbReference type="RefSeq" id="WP_183540745.1">
    <property type="nucleotide sequence ID" value="NZ_JACHHV010000030.1"/>
</dbReference>
<name>A0A841C8D3_9LACT</name>
<dbReference type="GO" id="GO:0016747">
    <property type="term" value="F:acyltransferase activity, transferring groups other than amino-acyl groups"/>
    <property type="evidence" value="ECO:0007669"/>
    <property type="project" value="InterPro"/>
</dbReference>
<proteinExistence type="predicted"/>